<keyword evidence="4" id="KW-0902">Two-component regulatory system</keyword>
<dbReference type="PROSITE" id="PS00041">
    <property type="entry name" value="HTH_ARAC_FAMILY_1"/>
    <property type="match status" value="1"/>
</dbReference>
<comment type="subcellular location">
    <subcellularLocation>
        <location evidence="1">Cytoplasm</location>
    </subcellularLocation>
</comment>
<dbReference type="InterPro" id="IPR018062">
    <property type="entry name" value="HTH_AraC-typ_CS"/>
</dbReference>
<dbReference type="AlphaFoldDB" id="A0A198AK68"/>
<evidence type="ECO:0000256" key="6">
    <source>
        <dbReference type="ARBA" id="ARBA00023125"/>
    </source>
</evidence>
<dbReference type="CDD" id="cd17536">
    <property type="entry name" value="REC_YesN-like"/>
    <property type="match status" value="1"/>
</dbReference>
<dbReference type="InterPro" id="IPR001789">
    <property type="entry name" value="Sig_transdc_resp-reg_receiver"/>
</dbReference>
<evidence type="ECO:0000259" key="9">
    <source>
        <dbReference type="PROSITE" id="PS01124"/>
    </source>
</evidence>
<dbReference type="GO" id="GO:0043565">
    <property type="term" value="F:sequence-specific DNA binding"/>
    <property type="evidence" value="ECO:0007669"/>
    <property type="project" value="InterPro"/>
</dbReference>
<dbReference type="PANTHER" id="PTHR42713">
    <property type="entry name" value="HISTIDINE KINASE-RELATED"/>
    <property type="match status" value="1"/>
</dbReference>
<dbReference type="SMART" id="SM00342">
    <property type="entry name" value="HTH_ARAC"/>
    <property type="match status" value="1"/>
</dbReference>
<organism evidence="11 12">
    <name type="scientific">Paenibacillus oryzisoli</name>
    <dbReference type="NCBI Taxonomy" id="1850517"/>
    <lineage>
        <taxon>Bacteria</taxon>
        <taxon>Bacillati</taxon>
        <taxon>Bacillota</taxon>
        <taxon>Bacilli</taxon>
        <taxon>Bacillales</taxon>
        <taxon>Paenibacillaceae</taxon>
        <taxon>Paenibacillus</taxon>
    </lineage>
</organism>
<protein>
    <submittedName>
        <fullName evidence="11">DNA-binding response regulator</fullName>
    </submittedName>
</protein>
<dbReference type="GO" id="GO:0003700">
    <property type="term" value="F:DNA-binding transcription factor activity"/>
    <property type="evidence" value="ECO:0007669"/>
    <property type="project" value="InterPro"/>
</dbReference>
<evidence type="ECO:0000313" key="11">
    <source>
        <dbReference type="EMBL" id="OAS21884.1"/>
    </source>
</evidence>
<evidence type="ECO:0000256" key="3">
    <source>
        <dbReference type="ARBA" id="ARBA00022553"/>
    </source>
</evidence>
<keyword evidence="12" id="KW-1185">Reference proteome</keyword>
<reference evidence="11 12" key="1">
    <citation type="submission" date="2016-05" db="EMBL/GenBank/DDBJ databases">
        <title>Paenibacillus sp. 1ZS3-15 nov., isolated from the rhizosphere soil.</title>
        <authorList>
            <person name="Zhang X.X."/>
            <person name="Zhang J."/>
        </authorList>
    </citation>
    <scope>NUCLEOTIDE SEQUENCE [LARGE SCALE GENOMIC DNA]</scope>
    <source>
        <strain evidence="11 12">1ZS3-15</strain>
    </source>
</reference>
<dbReference type="EMBL" id="LYPB01000047">
    <property type="protein sequence ID" value="OAS21884.1"/>
    <property type="molecule type" value="Genomic_DNA"/>
</dbReference>
<evidence type="ECO:0000313" key="12">
    <source>
        <dbReference type="Proteomes" id="UP000078454"/>
    </source>
</evidence>
<dbReference type="SUPFAM" id="SSF46689">
    <property type="entry name" value="Homeodomain-like"/>
    <property type="match status" value="2"/>
</dbReference>
<dbReference type="InterPro" id="IPR051552">
    <property type="entry name" value="HptR"/>
</dbReference>
<evidence type="ECO:0000256" key="7">
    <source>
        <dbReference type="ARBA" id="ARBA00023163"/>
    </source>
</evidence>
<keyword evidence="2" id="KW-0963">Cytoplasm</keyword>
<dbReference type="PANTHER" id="PTHR42713:SF3">
    <property type="entry name" value="TRANSCRIPTIONAL REGULATORY PROTEIN HPTR"/>
    <property type="match status" value="1"/>
</dbReference>
<evidence type="ECO:0000256" key="5">
    <source>
        <dbReference type="ARBA" id="ARBA00023015"/>
    </source>
</evidence>
<dbReference type="PROSITE" id="PS50110">
    <property type="entry name" value="RESPONSE_REGULATORY"/>
    <property type="match status" value="1"/>
</dbReference>
<dbReference type="Pfam" id="PF00072">
    <property type="entry name" value="Response_reg"/>
    <property type="match status" value="1"/>
</dbReference>
<dbReference type="PROSITE" id="PS01124">
    <property type="entry name" value="HTH_ARAC_FAMILY_2"/>
    <property type="match status" value="1"/>
</dbReference>
<dbReference type="Gene3D" id="3.40.50.2300">
    <property type="match status" value="1"/>
</dbReference>
<evidence type="ECO:0000256" key="4">
    <source>
        <dbReference type="ARBA" id="ARBA00023012"/>
    </source>
</evidence>
<dbReference type="Gene3D" id="1.10.10.60">
    <property type="entry name" value="Homeodomain-like"/>
    <property type="match status" value="2"/>
</dbReference>
<dbReference type="SUPFAM" id="SSF52172">
    <property type="entry name" value="CheY-like"/>
    <property type="match status" value="1"/>
</dbReference>
<dbReference type="SMART" id="SM00448">
    <property type="entry name" value="REC"/>
    <property type="match status" value="1"/>
</dbReference>
<feature type="domain" description="HTH araC/xylS-type" evidence="9">
    <location>
        <begin position="237"/>
        <end position="335"/>
    </location>
</feature>
<dbReference type="Proteomes" id="UP000078454">
    <property type="component" value="Unassembled WGS sequence"/>
</dbReference>
<evidence type="ECO:0000256" key="1">
    <source>
        <dbReference type="ARBA" id="ARBA00004496"/>
    </source>
</evidence>
<dbReference type="RefSeq" id="WP_068662348.1">
    <property type="nucleotide sequence ID" value="NZ_LYPB01000047.1"/>
</dbReference>
<evidence type="ECO:0000259" key="10">
    <source>
        <dbReference type="PROSITE" id="PS50110"/>
    </source>
</evidence>
<dbReference type="OrthoDB" id="9788446at2"/>
<keyword evidence="5" id="KW-0805">Transcription regulation</keyword>
<dbReference type="PRINTS" id="PR00032">
    <property type="entry name" value="HTHARAC"/>
</dbReference>
<dbReference type="InterPro" id="IPR018060">
    <property type="entry name" value="HTH_AraC"/>
</dbReference>
<name>A0A198AK68_9BACL</name>
<dbReference type="InterPro" id="IPR011006">
    <property type="entry name" value="CheY-like_superfamily"/>
</dbReference>
<dbReference type="Pfam" id="PF12833">
    <property type="entry name" value="HTH_18"/>
    <property type="match status" value="1"/>
</dbReference>
<evidence type="ECO:0000256" key="2">
    <source>
        <dbReference type="ARBA" id="ARBA00022490"/>
    </source>
</evidence>
<gene>
    <name evidence="11" type="ORF">A8708_07055</name>
</gene>
<dbReference type="InterPro" id="IPR009057">
    <property type="entry name" value="Homeodomain-like_sf"/>
</dbReference>
<keyword evidence="7" id="KW-0804">Transcription</keyword>
<proteinExistence type="predicted"/>
<feature type="modified residue" description="4-aspartylphosphate" evidence="8">
    <location>
        <position position="54"/>
    </location>
</feature>
<comment type="caution">
    <text evidence="11">The sequence shown here is derived from an EMBL/GenBank/DDBJ whole genome shotgun (WGS) entry which is preliminary data.</text>
</comment>
<sequence length="339" mass="39090">MHVLIVDDEPVIRRGLVKMAELYNPSFTKIQTAENGEAALASIKALEPDLVLTDIRMPKMDGLELCRILHRDYPHIKVVVISGYNDFDYAQKSMNYGVRYYLLKPATKSDVHAMIDQLIKKTSQNYLPPSRFIEWMDELEQRVWGLQSEELKSLMHRWREHCLSTELTLAQLKELLDDCHMVLVKRLQARNYSPTVLPNYLQADRTEDALDSFEQGIQEMVKGLQTARSGIYKDPLEEAKVYIDTHLSEDISLDDVAAMVGLTPTYFSSLFKKLTQETFVHYRINKRMEKAKEMLMIPHIRIVDVAAEVGYDDYPHFTKTFKKVVGQSPSEFRAGLGIK</sequence>
<dbReference type="GO" id="GO:0000160">
    <property type="term" value="P:phosphorelay signal transduction system"/>
    <property type="evidence" value="ECO:0007669"/>
    <property type="project" value="UniProtKB-KW"/>
</dbReference>
<accession>A0A198AK68</accession>
<keyword evidence="3 8" id="KW-0597">Phosphoprotein</keyword>
<dbReference type="InterPro" id="IPR020449">
    <property type="entry name" value="Tscrpt_reg_AraC-type_HTH"/>
</dbReference>
<feature type="domain" description="Response regulatory" evidence="10">
    <location>
        <begin position="2"/>
        <end position="119"/>
    </location>
</feature>
<keyword evidence="6 11" id="KW-0238">DNA-binding</keyword>
<dbReference type="GO" id="GO:0005737">
    <property type="term" value="C:cytoplasm"/>
    <property type="evidence" value="ECO:0007669"/>
    <property type="project" value="UniProtKB-SubCell"/>
</dbReference>
<evidence type="ECO:0000256" key="8">
    <source>
        <dbReference type="PROSITE-ProRule" id="PRU00169"/>
    </source>
</evidence>
<dbReference type="STRING" id="1850517.A8708_07055"/>